<dbReference type="OrthoDB" id="5313079at2759"/>
<dbReference type="AlphaFoldDB" id="A0A6A6ZZ03"/>
<feature type="transmembrane region" description="Helical" evidence="1">
    <location>
        <begin position="280"/>
        <end position="301"/>
    </location>
</feature>
<dbReference type="InterPro" id="IPR036305">
    <property type="entry name" value="RGS_sf"/>
</dbReference>
<proteinExistence type="predicted"/>
<keyword evidence="2" id="KW-0675">Receptor</keyword>
<evidence type="ECO:0000313" key="2">
    <source>
        <dbReference type="EMBL" id="KAF2826292.1"/>
    </source>
</evidence>
<feature type="transmembrane region" description="Helical" evidence="1">
    <location>
        <begin position="156"/>
        <end position="177"/>
    </location>
</feature>
<gene>
    <name evidence="2" type="ORF">CC86DRAFT_417336</name>
</gene>
<sequence>METPGLTVYKIPPMPPNWDRVGVFYVSFCAIWTTIVVAGMSFCWYNRNLPIMRVRGLPLAFGSIIFLHLYWVLAQLTYPIGATMPIVIAYDVQYFVMGTWFPLGIALFHAANLRFLRVAKLQRQFTLPELQIPRRRSRIQSAWFNRVQNMYYTTRIMTLIITGVVIQALLTLGMWLACKKYHPSFGIPGTEIRGTTLPEQLVDLGRGWEWWPSVVWQFIWTWGVAPFLIWRAWDIRDTMGWRTQTIGACLSGLHATPMFLIASYVPAFNKVNAYFHPSQWIHLNTLFIEIFTVFIPAYQIIKLWQTRRKVTSPNQTWAPSSPSITLDTLHTTTPSSKSSSISLIEKDQILRYVHADHADGLYTLTALTRVLEEHPTPLQDFSAHHDFSGENIAFLTRAAKWKKEWCKGFEKEESHRRDMFNAALRIYIDFISTRDAEFPLNIASNQLKELEAVFEGAARVLCGNAWVETALPFAFDALPSHRSDEIEIHTGEIVDQFGPRVFEDVQMHVMDLVLTNTWPKFVREMQMQRRRSVGTGGSGGTEGVERRLGGGLRGLLCI</sequence>
<keyword evidence="1" id="KW-1133">Transmembrane helix</keyword>
<name>A0A6A6ZZ03_9PLEO</name>
<dbReference type="EMBL" id="MU006226">
    <property type="protein sequence ID" value="KAF2826292.1"/>
    <property type="molecule type" value="Genomic_DNA"/>
</dbReference>
<dbReference type="Gene3D" id="1.10.167.10">
    <property type="entry name" value="Regulator of G-protein Signalling 4, domain 2"/>
    <property type="match status" value="1"/>
</dbReference>
<reference evidence="2" key="1">
    <citation type="journal article" date="2020" name="Stud. Mycol.">
        <title>101 Dothideomycetes genomes: a test case for predicting lifestyles and emergence of pathogens.</title>
        <authorList>
            <person name="Haridas S."/>
            <person name="Albert R."/>
            <person name="Binder M."/>
            <person name="Bloem J."/>
            <person name="Labutti K."/>
            <person name="Salamov A."/>
            <person name="Andreopoulos B."/>
            <person name="Baker S."/>
            <person name="Barry K."/>
            <person name="Bills G."/>
            <person name="Bluhm B."/>
            <person name="Cannon C."/>
            <person name="Castanera R."/>
            <person name="Culley D."/>
            <person name="Daum C."/>
            <person name="Ezra D."/>
            <person name="Gonzalez J."/>
            <person name="Henrissat B."/>
            <person name="Kuo A."/>
            <person name="Liang C."/>
            <person name="Lipzen A."/>
            <person name="Lutzoni F."/>
            <person name="Magnuson J."/>
            <person name="Mondo S."/>
            <person name="Nolan M."/>
            <person name="Ohm R."/>
            <person name="Pangilinan J."/>
            <person name="Park H.-J."/>
            <person name="Ramirez L."/>
            <person name="Alfaro M."/>
            <person name="Sun H."/>
            <person name="Tritt A."/>
            <person name="Yoshinaga Y."/>
            <person name="Zwiers L.-H."/>
            <person name="Turgeon B."/>
            <person name="Goodwin S."/>
            <person name="Spatafora J."/>
            <person name="Crous P."/>
            <person name="Grigoriev I."/>
        </authorList>
    </citation>
    <scope>NUCLEOTIDE SEQUENCE</scope>
    <source>
        <strain evidence="2">CBS 113818</strain>
    </source>
</reference>
<keyword evidence="3" id="KW-1185">Reference proteome</keyword>
<keyword evidence="1" id="KW-0812">Transmembrane</keyword>
<feature type="transmembrane region" description="Helical" evidence="1">
    <location>
        <begin position="94"/>
        <end position="113"/>
    </location>
</feature>
<dbReference type="SUPFAM" id="SSF48097">
    <property type="entry name" value="Regulator of G-protein signaling, RGS"/>
    <property type="match status" value="1"/>
</dbReference>
<dbReference type="Proteomes" id="UP000799424">
    <property type="component" value="Unassembled WGS sequence"/>
</dbReference>
<organism evidence="2 3">
    <name type="scientific">Ophiobolus disseminans</name>
    <dbReference type="NCBI Taxonomy" id="1469910"/>
    <lineage>
        <taxon>Eukaryota</taxon>
        <taxon>Fungi</taxon>
        <taxon>Dikarya</taxon>
        <taxon>Ascomycota</taxon>
        <taxon>Pezizomycotina</taxon>
        <taxon>Dothideomycetes</taxon>
        <taxon>Pleosporomycetidae</taxon>
        <taxon>Pleosporales</taxon>
        <taxon>Pleosporineae</taxon>
        <taxon>Phaeosphaeriaceae</taxon>
        <taxon>Ophiobolus</taxon>
    </lineage>
</organism>
<feature type="transmembrane region" description="Helical" evidence="1">
    <location>
        <begin position="214"/>
        <end position="233"/>
    </location>
</feature>
<evidence type="ECO:0000313" key="3">
    <source>
        <dbReference type="Proteomes" id="UP000799424"/>
    </source>
</evidence>
<dbReference type="InterPro" id="IPR044926">
    <property type="entry name" value="RGS_subdomain_2"/>
</dbReference>
<feature type="transmembrane region" description="Helical" evidence="1">
    <location>
        <begin position="245"/>
        <end position="268"/>
    </location>
</feature>
<protein>
    <submittedName>
        <fullName evidence="2">Putative GprK-type G-protein coupled receptor protein</fullName>
    </submittedName>
</protein>
<feature type="transmembrane region" description="Helical" evidence="1">
    <location>
        <begin position="22"/>
        <end position="45"/>
    </location>
</feature>
<feature type="transmembrane region" description="Helical" evidence="1">
    <location>
        <begin position="57"/>
        <end position="74"/>
    </location>
</feature>
<accession>A0A6A6ZZ03</accession>
<evidence type="ECO:0000256" key="1">
    <source>
        <dbReference type="SAM" id="Phobius"/>
    </source>
</evidence>
<keyword evidence="1" id="KW-0472">Membrane</keyword>